<gene>
    <name evidence="2" type="ORF">POCTA_138.1.T0760128</name>
</gene>
<feature type="compositionally biased region" description="Acidic residues" evidence="1">
    <location>
        <begin position="24"/>
        <end position="36"/>
    </location>
</feature>
<feature type="compositionally biased region" description="Acidic residues" evidence="1">
    <location>
        <begin position="45"/>
        <end position="54"/>
    </location>
</feature>
<reference evidence="2" key="1">
    <citation type="submission" date="2021-01" db="EMBL/GenBank/DDBJ databases">
        <authorList>
            <consortium name="Genoscope - CEA"/>
            <person name="William W."/>
        </authorList>
    </citation>
    <scope>NUCLEOTIDE SEQUENCE</scope>
</reference>
<feature type="region of interest" description="Disordered" evidence="1">
    <location>
        <begin position="17"/>
        <end position="54"/>
    </location>
</feature>
<name>A0A8S1W4T7_PAROT</name>
<dbReference type="Proteomes" id="UP000683925">
    <property type="component" value="Unassembled WGS sequence"/>
</dbReference>
<evidence type="ECO:0000256" key="1">
    <source>
        <dbReference type="SAM" id="MobiDB-lite"/>
    </source>
</evidence>
<evidence type="ECO:0000313" key="2">
    <source>
        <dbReference type="EMBL" id="CAD8181086.1"/>
    </source>
</evidence>
<organism evidence="2 3">
    <name type="scientific">Paramecium octaurelia</name>
    <dbReference type="NCBI Taxonomy" id="43137"/>
    <lineage>
        <taxon>Eukaryota</taxon>
        <taxon>Sar</taxon>
        <taxon>Alveolata</taxon>
        <taxon>Ciliophora</taxon>
        <taxon>Intramacronucleata</taxon>
        <taxon>Oligohymenophorea</taxon>
        <taxon>Peniculida</taxon>
        <taxon>Parameciidae</taxon>
        <taxon>Paramecium</taxon>
    </lineage>
</organism>
<accession>A0A8S1W4T7</accession>
<protein>
    <submittedName>
        <fullName evidence="2">Uncharacterized protein</fullName>
    </submittedName>
</protein>
<sequence>MKSSNYSKKSSLNWDRNEKFFKFDDDEQEGEDEEQEPPLQQNVEDSTDEDERVQ</sequence>
<keyword evidence="3" id="KW-1185">Reference proteome</keyword>
<dbReference type="EMBL" id="CAJJDP010000075">
    <property type="protein sequence ID" value="CAD8181086.1"/>
    <property type="molecule type" value="Genomic_DNA"/>
</dbReference>
<evidence type="ECO:0000313" key="3">
    <source>
        <dbReference type="Proteomes" id="UP000683925"/>
    </source>
</evidence>
<proteinExistence type="predicted"/>
<dbReference type="AlphaFoldDB" id="A0A8S1W4T7"/>
<comment type="caution">
    <text evidence="2">The sequence shown here is derived from an EMBL/GenBank/DDBJ whole genome shotgun (WGS) entry which is preliminary data.</text>
</comment>